<dbReference type="OrthoDB" id="9799812at2"/>
<organism evidence="6 7">
    <name type="scientific">Paraburkholderia pallida</name>
    <dbReference type="NCBI Taxonomy" id="2547399"/>
    <lineage>
        <taxon>Bacteria</taxon>
        <taxon>Pseudomonadati</taxon>
        <taxon>Pseudomonadota</taxon>
        <taxon>Betaproteobacteria</taxon>
        <taxon>Burkholderiales</taxon>
        <taxon>Burkholderiaceae</taxon>
        <taxon>Paraburkholderia</taxon>
    </lineage>
</organism>
<dbReference type="SUPFAM" id="SSF46785">
    <property type="entry name" value="Winged helix' DNA-binding domain"/>
    <property type="match status" value="1"/>
</dbReference>
<dbReference type="Gene3D" id="1.20.120.530">
    <property type="entry name" value="GntR ligand-binding domain-like"/>
    <property type="match status" value="1"/>
</dbReference>
<dbReference type="InterPro" id="IPR008920">
    <property type="entry name" value="TF_FadR/GntR_C"/>
</dbReference>
<reference evidence="6 7" key="1">
    <citation type="submission" date="2019-03" db="EMBL/GenBank/DDBJ databases">
        <title>Paraburkholderia sp. 7MH5, isolated from subtropical forest soil.</title>
        <authorList>
            <person name="Gao Z.-H."/>
            <person name="Qiu L.-H."/>
        </authorList>
    </citation>
    <scope>NUCLEOTIDE SEQUENCE [LARGE SCALE GENOMIC DNA]</scope>
    <source>
        <strain evidence="6 7">7MH5</strain>
        <plasmid evidence="6 7">unnamed1</plasmid>
    </source>
</reference>
<dbReference type="PANTHER" id="PTHR43537:SF45">
    <property type="entry name" value="GNTR FAMILY REGULATORY PROTEIN"/>
    <property type="match status" value="1"/>
</dbReference>
<dbReference type="PROSITE" id="PS50949">
    <property type="entry name" value="HTH_GNTR"/>
    <property type="match status" value="1"/>
</dbReference>
<keyword evidence="2" id="KW-0238">DNA-binding</keyword>
<dbReference type="PANTHER" id="PTHR43537">
    <property type="entry name" value="TRANSCRIPTIONAL REGULATOR, GNTR FAMILY"/>
    <property type="match status" value="1"/>
</dbReference>
<dbReference type="InterPro" id="IPR000524">
    <property type="entry name" value="Tscrpt_reg_HTH_GntR"/>
</dbReference>
<evidence type="ECO:0000256" key="4">
    <source>
        <dbReference type="SAM" id="MobiDB-lite"/>
    </source>
</evidence>
<feature type="domain" description="HTH gntR-type" evidence="5">
    <location>
        <begin position="26"/>
        <end position="93"/>
    </location>
</feature>
<dbReference type="Proteomes" id="UP000295727">
    <property type="component" value="Plasmid unnamed1"/>
</dbReference>
<feature type="region of interest" description="Disordered" evidence="4">
    <location>
        <begin position="1"/>
        <end position="20"/>
    </location>
</feature>
<dbReference type="Pfam" id="PF07729">
    <property type="entry name" value="FCD"/>
    <property type="match status" value="1"/>
</dbReference>
<dbReference type="KEGG" id="ppai:E1956_45745"/>
<dbReference type="InterPro" id="IPR011711">
    <property type="entry name" value="GntR_C"/>
</dbReference>
<evidence type="ECO:0000256" key="1">
    <source>
        <dbReference type="ARBA" id="ARBA00023015"/>
    </source>
</evidence>
<geneLocation type="plasmid" evidence="6 7">
    <name>unnamed1</name>
</geneLocation>
<sequence>MNMRENPATASKGGHRPDEGELLYTDSLVDQVTDMLRSQIVEGVIAPGEKIVEAALAERLGISRNPIREAVRRLEGSGLLVNHPRRGRFVRQISRDEAEDIIYFRTCIERAGIMRVAETRTDSDLHRLRGILAEMREAADNGDVVRTLEIDAQFHRAICEMTGSSRGLKAFDDIHTELRILFRMIGNTYATLDEAVRGHEPLMAAIEAGDAETAGRVMTEHIAATRIEVEKYFQATGQ</sequence>
<dbReference type="AlphaFoldDB" id="A0A4P7DBS9"/>
<accession>A0A4P7DBS9</accession>
<protein>
    <submittedName>
        <fullName evidence="6">GntR family transcriptional regulator</fullName>
    </submittedName>
</protein>
<keyword evidence="3" id="KW-0804">Transcription</keyword>
<name>A0A4P7DBS9_9BURK</name>
<keyword evidence="6" id="KW-0614">Plasmid</keyword>
<keyword evidence="7" id="KW-1185">Reference proteome</keyword>
<evidence type="ECO:0000313" key="7">
    <source>
        <dbReference type="Proteomes" id="UP000295727"/>
    </source>
</evidence>
<dbReference type="InterPro" id="IPR036388">
    <property type="entry name" value="WH-like_DNA-bd_sf"/>
</dbReference>
<keyword evidence="1" id="KW-0805">Transcription regulation</keyword>
<dbReference type="Pfam" id="PF00392">
    <property type="entry name" value="GntR"/>
    <property type="match status" value="1"/>
</dbReference>
<evidence type="ECO:0000313" key="6">
    <source>
        <dbReference type="EMBL" id="QBR04394.1"/>
    </source>
</evidence>
<dbReference type="SMART" id="SM00345">
    <property type="entry name" value="HTH_GNTR"/>
    <property type="match status" value="1"/>
</dbReference>
<evidence type="ECO:0000259" key="5">
    <source>
        <dbReference type="PROSITE" id="PS50949"/>
    </source>
</evidence>
<dbReference type="GO" id="GO:0003677">
    <property type="term" value="F:DNA binding"/>
    <property type="evidence" value="ECO:0007669"/>
    <property type="project" value="UniProtKB-KW"/>
</dbReference>
<dbReference type="PRINTS" id="PR00035">
    <property type="entry name" value="HTHGNTR"/>
</dbReference>
<dbReference type="SUPFAM" id="SSF48008">
    <property type="entry name" value="GntR ligand-binding domain-like"/>
    <property type="match status" value="1"/>
</dbReference>
<evidence type="ECO:0000256" key="3">
    <source>
        <dbReference type="ARBA" id="ARBA00023163"/>
    </source>
</evidence>
<dbReference type="CDD" id="cd07377">
    <property type="entry name" value="WHTH_GntR"/>
    <property type="match status" value="1"/>
</dbReference>
<dbReference type="InterPro" id="IPR036390">
    <property type="entry name" value="WH_DNA-bd_sf"/>
</dbReference>
<gene>
    <name evidence="6" type="ORF">E1956_45745</name>
</gene>
<dbReference type="GO" id="GO:0003700">
    <property type="term" value="F:DNA-binding transcription factor activity"/>
    <property type="evidence" value="ECO:0007669"/>
    <property type="project" value="InterPro"/>
</dbReference>
<proteinExistence type="predicted"/>
<dbReference type="EMBL" id="CP038152">
    <property type="protein sequence ID" value="QBR04394.1"/>
    <property type="molecule type" value="Genomic_DNA"/>
</dbReference>
<evidence type="ECO:0000256" key="2">
    <source>
        <dbReference type="ARBA" id="ARBA00023125"/>
    </source>
</evidence>
<dbReference type="Gene3D" id="1.10.10.10">
    <property type="entry name" value="Winged helix-like DNA-binding domain superfamily/Winged helix DNA-binding domain"/>
    <property type="match status" value="1"/>
</dbReference>
<dbReference type="SMART" id="SM00895">
    <property type="entry name" value="FCD"/>
    <property type="match status" value="1"/>
</dbReference>